<accession>A0A0G1PPJ6</accession>
<evidence type="ECO:0000256" key="6">
    <source>
        <dbReference type="RuleBase" id="RU003660"/>
    </source>
</evidence>
<name>A0A0G1PPJ6_9BACT</name>
<evidence type="ECO:0000313" key="8">
    <source>
        <dbReference type="Proteomes" id="UP000033999"/>
    </source>
</evidence>
<comment type="caution">
    <text evidence="7">The sequence shown here is derived from an EMBL/GenBank/DDBJ whole genome shotgun (WGS) entry which is preliminary data.</text>
</comment>
<evidence type="ECO:0000256" key="4">
    <source>
        <dbReference type="ARBA" id="ARBA00035258"/>
    </source>
</evidence>
<dbReference type="InterPro" id="IPR047863">
    <property type="entry name" value="Ribosomal_uS8_CS"/>
</dbReference>
<dbReference type="GO" id="GO:0003735">
    <property type="term" value="F:structural constituent of ribosome"/>
    <property type="evidence" value="ECO:0007669"/>
    <property type="project" value="InterPro"/>
</dbReference>
<comment type="similarity">
    <text evidence="1 5 6">Belongs to the universal ribosomal protein uS8 family.</text>
</comment>
<dbReference type="Gene3D" id="3.30.1490.10">
    <property type="match status" value="1"/>
</dbReference>
<comment type="function">
    <text evidence="5">One of the primary rRNA binding proteins, it binds directly to 16S rRNA central domain where it helps coordinate assembly of the platform of the 30S subunit.</text>
</comment>
<dbReference type="Pfam" id="PF00410">
    <property type="entry name" value="Ribosomal_S8"/>
    <property type="match status" value="1"/>
</dbReference>
<reference evidence="7 8" key="1">
    <citation type="journal article" date="2015" name="Nature">
        <title>rRNA introns, odd ribosomes, and small enigmatic genomes across a large radiation of phyla.</title>
        <authorList>
            <person name="Brown C.T."/>
            <person name="Hug L.A."/>
            <person name="Thomas B.C."/>
            <person name="Sharon I."/>
            <person name="Castelle C.J."/>
            <person name="Singh A."/>
            <person name="Wilkins M.J."/>
            <person name="Williams K.H."/>
            <person name="Banfield J.F."/>
        </authorList>
    </citation>
    <scope>NUCLEOTIDE SEQUENCE [LARGE SCALE GENOMIC DNA]</scope>
</reference>
<sequence>MHSDPISDFLTRLRNAYKVRQETVMAPASKVKIEIAKILIDRGYLRSFEVIEKPFPTLKLSLRYLEGKDPSLKSITRISKPGRRVYIKHDQLRPVHNGFGISIISTPQGLMTGRDARTKGLGGEVICELY</sequence>
<dbReference type="GO" id="GO:0006412">
    <property type="term" value="P:translation"/>
    <property type="evidence" value="ECO:0007669"/>
    <property type="project" value="UniProtKB-UniRule"/>
</dbReference>
<dbReference type="Proteomes" id="UP000033999">
    <property type="component" value="Unassembled WGS sequence"/>
</dbReference>
<dbReference type="Gene3D" id="3.30.1370.30">
    <property type="match status" value="1"/>
</dbReference>
<dbReference type="GO" id="GO:0005840">
    <property type="term" value="C:ribosome"/>
    <property type="evidence" value="ECO:0007669"/>
    <property type="project" value="UniProtKB-KW"/>
</dbReference>
<evidence type="ECO:0000256" key="2">
    <source>
        <dbReference type="ARBA" id="ARBA00022980"/>
    </source>
</evidence>
<keyword evidence="5" id="KW-0699">rRNA-binding</keyword>
<dbReference type="NCBIfam" id="NF001109">
    <property type="entry name" value="PRK00136.1"/>
    <property type="match status" value="1"/>
</dbReference>
<dbReference type="PANTHER" id="PTHR11758">
    <property type="entry name" value="40S RIBOSOMAL PROTEIN S15A"/>
    <property type="match status" value="1"/>
</dbReference>
<dbReference type="InterPro" id="IPR000630">
    <property type="entry name" value="Ribosomal_uS8"/>
</dbReference>
<dbReference type="GO" id="GO:0019843">
    <property type="term" value="F:rRNA binding"/>
    <property type="evidence" value="ECO:0007669"/>
    <property type="project" value="UniProtKB-UniRule"/>
</dbReference>
<dbReference type="FunFam" id="3.30.1490.10:FF:000001">
    <property type="entry name" value="30S ribosomal protein S8"/>
    <property type="match status" value="1"/>
</dbReference>
<keyword evidence="2 5" id="KW-0689">Ribosomal protein</keyword>
<dbReference type="PROSITE" id="PS00053">
    <property type="entry name" value="RIBOSOMAL_S8"/>
    <property type="match status" value="1"/>
</dbReference>
<dbReference type="GO" id="GO:0005737">
    <property type="term" value="C:cytoplasm"/>
    <property type="evidence" value="ECO:0007669"/>
    <property type="project" value="UniProtKB-ARBA"/>
</dbReference>
<dbReference type="InterPro" id="IPR035987">
    <property type="entry name" value="Ribosomal_uS8_sf"/>
</dbReference>
<organism evidence="7 8">
    <name type="scientific">Candidatus Magasanikbacteria bacterium GW2011_GWA2_45_39</name>
    <dbReference type="NCBI Taxonomy" id="1619041"/>
    <lineage>
        <taxon>Bacteria</taxon>
        <taxon>Candidatus Magasanikiibacteriota</taxon>
    </lineage>
</organism>
<keyword evidence="3 5" id="KW-0687">Ribonucleoprotein</keyword>
<dbReference type="SUPFAM" id="SSF56047">
    <property type="entry name" value="Ribosomal protein S8"/>
    <property type="match status" value="1"/>
</dbReference>
<evidence type="ECO:0000256" key="3">
    <source>
        <dbReference type="ARBA" id="ARBA00023274"/>
    </source>
</evidence>
<keyword evidence="5" id="KW-0694">RNA-binding</keyword>
<proteinExistence type="inferred from homology"/>
<evidence type="ECO:0000313" key="7">
    <source>
        <dbReference type="EMBL" id="KKU07353.1"/>
    </source>
</evidence>
<protein>
    <recommendedName>
        <fullName evidence="4 5">Small ribosomal subunit protein uS8</fullName>
    </recommendedName>
</protein>
<dbReference type="EMBL" id="LCKX01000012">
    <property type="protein sequence ID" value="KKU07353.1"/>
    <property type="molecule type" value="Genomic_DNA"/>
</dbReference>
<comment type="subunit">
    <text evidence="5">Part of the 30S ribosomal subunit. Contacts proteins S5 and S12.</text>
</comment>
<dbReference type="HAMAP" id="MF_01302_B">
    <property type="entry name" value="Ribosomal_uS8_B"/>
    <property type="match status" value="1"/>
</dbReference>
<dbReference type="AlphaFoldDB" id="A0A0G1PPJ6"/>
<gene>
    <name evidence="5" type="primary">rpsH</name>
    <name evidence="7" type="ORF">UX10_C0012G0035</name>
</gene>
<evidence type="ECO:0000256" key="5">
    <source>
        <dbReference type="HAMAP-Rule" id="MF_01302"/>
    </source>
</evidence>
<dbReference type="GO" id="GO:1990904">
    <property type="term" value="C:ribonucleoprotein complex"/>
    <property type="evidence" value="ECO:0007669"/>
    <property type="project" value="UniProtKB-KW"/>
</dbReference>
<evidence type="ECO:0000256" key="1">
    <source>
        <dbReference type="ARBA" id="ARBA00006471"/>
    </source>
</evidence>
<dbReference type="PATRIC" id="fig|1619041.3.peg.432"/>